<name>A0A151WWF7_9HYME</name>
<keyword evidence="2" id="KW-1185">Reference proteome</keyword>
<dbReference type="AlphaFoldDB" id="A0A151WWF7"/>
<dbReference type="EMBL" id="KQ982689">
    <property type="protein sequence ID" value="KYQ52279.1"/>
    <property type="molecule type" value="Genomic_DNA"/>
</dbReference>
<sequence length="87" mass="10018">MEVNFEEILDENSDEEVLSDDNGCASDLPNLHTLKTIEQRRFLEDAREIVLEQVRDAMERHDSVKVNTAFNGEFVANDKRATKSIKH</sequence>
<reference evidence="1 2" key="1">
    <citation type="submission" date="2015-09" db="EMBL/GenBank/DDBJ databases">
        <title>Trachymyrmex zeteki WGS genome.</title>
        <authorList>
            <person name="Nygaard S."/>
            <person name="Hu H."/>
            <person name="Boomsma J."/>
            <person name="Zhang G."/>
        </authorList>
    </citation>
    <scope>NUCLEOTIDE SEQUENCE [LARGE SCALE GENOMIC DNA]</scope>
    <source>
        <strain evidence="1">Tzet28-1</strain>
        <tissue evidence="1">Whole body</tissue>
    </source>
</reference>
<gene>
    <name evidence="1" type="ORF">ALC60_08604</name>
</gene>
<evidence type="ECO:0000313" key="2">
    <source>
        <dbReference type="Proteomes" id="UP000075809"/>
    </source>
</evidence>
<evidence type="ECO:0000313" key="1">
    <source>
        <dbReference type="EMBL" id="KYQ52279.1"/>
    </source>
</evidence>
<dbReference type="Proteomes" id="UP000075809">
    <property type="component" value="Unassembled WGS sequence"/>
</dbReference>
<organism evidence="1 2">
    <name type="scientific">Mycetomoellerius zeteki</name>
    <dbReference type="NCBI Taxonomy" id="64791"/>
    <lineage>
        <taxon>Eukaryota</taxon>
        <taxon>Metazoa</taxon>
        <taxon>Ecdysozoa</taxon>
        <taxon>Arthropoda</taxon>
        <taxon>Hexapoda</taxon>
        <taxon>Insecta</taxon>
        <taxon>Pterygota</taxon>
        <taxon>Neoptera</taxon>
        <taxon>Endopterygota</taxon>
        <taxon>Hymenoptera</taxon>
        <taxon>Apocrita</taxon>
        <taxon>Aculeata</taxon>
        <taxon>Formicoidea</taxon>
        <taxon>Formicidae</taxon>
        <taxon>Myrmicinae</taxon>
        <taxon>Mycetomoellerius</taxon>
    </lineage>
</organism>
<accession>A0A151WWF7</accession>
<protein>
    <submittedName>
        <fullName evidence="1">Uncharacterized protein</fullName>
    </submittedName>
</protein>
<proteinExistence type="predicted"/>